<dbReference type="Pfam" id="PF03221">
    <property type="entry name" value="HTH_Tnp_Tc5"/>
    <property type="match status" value="1"/>
</dbReference>
<dbReference type="SUPFAM" id="SSF46689">
    <property type="entry name" value="Homeodomain-like"/>
    <property type="match status" value="1"/>
</dbReference>
<accession>A0A3N4JRF4</accession>
<keyword evidence="1" id="KW-0238">DNA-binding</keyword>
<dbReference type="GO" id="GO:0005634">
    <property type="term" value="C:nucleus"/>
    <property type="evidence" value="ECO:0007669"/>
    <property type="project" value="TreeGrafter"/>
</dbReference>
<dbReference type="EMBL" id="ML120386">
    <property type="protein sequence ID" value="RPA99588.1"/>
    <property type="molecule type" value="Genomic_DNA"/>
</dbReference>
<evidence type="ECO:0000256" key="1">
    <source>
        <dbReference type="ARBA" id="ARBA00023125"/>
    </source>
</evidence>
<dbReference type="PANTHER" id="PTHR19303">
    <property type="entry name" value="TRANSPOSON"/>
    <property type="match status" value="1"/>
</dbReference>
<dbReference type="PROSITE" id="PS51253">
    <property type="entry name" value="HTH_CENPB"/>
    <property type="match status" value="1"/>
</dbReference>
<organism evidence="3 4">
    <name type="scientific">Choiromyces venosus 120613-1</name>
    <dbReference type="NCBI Taxonomy" id="1336337"/>
    <lineage>
        <taxon>Eukaryota</taxon>
        <taxon>Fungi</taxon>
        <taxon>Dikarya</taxon>
        <taxon>Ascomycota</taxon>
        <taxon>Pezizomycotina</taxon>
        <taxon>Pezizomycetes</taxon>
        <taxon>Pezizales</taxon>
        <taxon>Tuberaceae</taxon>
        <taxon>Choiromyces</taxon>
    </lineage>
</organism>
<evidence type="ECO:0000313" key="4">
    <source>
        <dbReference type="Proteomes" id="UP000276215"/>
    </source>
</evidence>
<evidence type="ECO:0000259" key="2">
    <source>
        <dbReference type="PROSITE" id="PS51253"/>
    </source>
</evidence>
<proteinExistence type="predicted"/>
<feature type="domain" description="HTH CENPB-type" evidence="2">
    <location>
        <begin position="86"/>
        <end position="160"/>
    </location>
</feature>
<keyword evidence="4" id="KW-1185">Reference proteome</keyword>
<dbReference type="GO" id="GO:0003677">
    <property type="term" value="F:DNA binding"/>
    <property type="evidence" value="ECO:0007669"/>
    <property type="project" value="UniProtKB-KW"/>
</dbReference>
<protein>
    <recommendedName>
        <fullName evidence="2">HTH CENPB-type domain-containing protein</fullName>
    </recommendedName>
</protein>
<dbReference type="OrthoDB" id="125347at2759"/>
<dbReference type="InterPro" id="IPR050863">
    <property type="entry name" value="CenT-Element_Derived"/>
</dbReference>
<gene>
    <name evidence="3" type="ORF">L873DRAFT_1806459</name>
</gene>
<dbReference type="SMART" id="SM00674">
    <property type="entry name" value="CENPB"/>
    <property type="match status" value="1"/>
</dbReference>
<dbReference type="Gene3D" id="1.10.10.60">
    <property type="entry name" value="Homeodomain-like"/>
    <property type="match status" value="1"/>
</dbReference>
<dbReference type="AlphaFoldDB" id="A0A3N4JRF4"/>
<dbReference type="InterPro" id="IPR006600">
    <property type="entry name" value="HTH_CenpB_DNA-bd_dom"/>
</dbReference>
<evidence type="ECO:0000313" key="3">
    <source>
        <dbReference type="EMBL" id="RPA99588.1"/>
    </source>
</evidence>
<name>A0A3N4JRF4_9PEZI</name>
<reference evidence="3 4" key="1">
    <citation type="journal article" date="2018" name="Nat. Ecol. Evol.">
        <title>Pezizomycetes genomes reveal the molecular basis of ectomycorrhizal truffle lifestyle.</title>
        <authorList>
            <person name="Murat C."/>
            <person name="Payen T."/>
            <person name="Noel B."/>
            <person name="Kuo A."/>
            <person name="Morin E."/>
            <person name="Chen J."/>
            <person name="Kohler A."/>
            <person name="Krizsan K."/>
            <person name="Balestrini R."/>
            <person name="Da Silva C."/>
            <person name="Montanini B."/>
            <person name="Hainaut M."/>
            <person name="Levati E."/>
            <person name="Barry K.W."/>
            <person name="Belfiori B."/>
            <person name="Cichocki N."/>
            <person name="Clum A."/>
            <person name="Dockter R.B."/>
            <person name="Fauchery L."/>
            <person name="Guy J."/>
            <person name="Iotti M."/>
            <person name="Le Tacon F."/>
            <person name="Lindquist E.A."/>
            <person name="Lipzen A."/>
            <person name="Malagnac F."/>
            <person name="Mello A."/>
            <person name="Molinier V."/>
            <person name="Miyauchi S."/>
            <person name="Poulain J."/>
            <person name="Riccioni C."/>
            <person name="Rubini A."/>
            <person name="Sitrit Y."/>
            <person name="Splivallo R."/>
            <person name="Traeger S."/>
            <person name="Wang M."/>
            <person name="Zifcakova L."/>
            <person name="Wipf D."/>
            <person name="Zambonelli A."/>
            <person name="Paolocci F."/>
            <person name="Nowrousian M."/>
            <person name="Ottonello S."/>
            <person name="Baldrian P."/>
            <person name="Spatafora J.W."/>
            <person name="Henrissat B."/>
            <person name="Nagy L.G."/>
            <person name="Aury J.M."/>
            <person name="Wincker P."/>
            <person name="Grigoriev I.V."/>
            <person name="Bonfante P."/>
            <person name="Martin F.M."/>
        </authorList>
    </citation>
    <scope>NUCLEOTIDE SEQUENCE [LARGE SCALE GENOMIC DNA]</scope>
    <source>
        <strain evidence="3 4">120613-1</strain>
    </source>
</reference>
<dbReference type="Proteomes" id="UP000276215">
    <property type="component" value="Unassembled WGS sequence"/>
</dbReference>
<dbReference type="InterPro" id="IPR009057">
    <property type="entry name" value="Homeodomain-like_sf"/>
</dbReference>
<dbReference type="PANTHER" id="PTHR19303:SF73">
    <property type="entry name" value="PROTEIN PDC2"/>
    <property type="match status" value="1"/>
</dbReference>
<sequence>MRNASAISAKHTQRLLAHEKRTRTKHKNLTNLTKFELYKEKFPPHGGKSPTNASLAASYGVDGKTVTNILAKGYDYWANMTSAELACRRASSVKLPWIESMLVLWVQQCEGRGIILTEEAIRAKAIRFCELENIPEANQPKWSHGWLSKFKTRTGLRKFRFYREASSVNLTDFAERIDQINEACDDYSDQDRYNFDETGLLY</sequence>